<sequence>MSKNLYDNVCEEKLFAELFKKHAQELHNFIYYKYGEHISPRDKVQEAFIKLWDNCKKVPLQKTKSFLFTIANNLSLNQLKHDKVKLKFQQEDHKNYTNQSPEFILEEKEYLQKYQKALANLTEPQRVAFLLNRVEGKKHKEIAALLGISRKAVEKRIYGALEKLRKEIEGI</sequence>
<dbReference type="PANTHER" id="PTHR43133">
    <property type="entry name" value="RNA POLYMERASE ECF-TYPE SIGMA FACTO"/>
    <property type="match status" value="1"/>
</dbReference>
<keyword evidence="2" id="KW-0805">Transcription regulation</keyword>
<dbReference type="GO" id="GO:0016987">
    <property type="term" value="F:sigma factor activity"/>
    <property type="evidence" value="ECO:0007669"/>
    <property type="project" value="UniProtKB-KW"/>
</dbReference>
<dbReference type="AlphaFoldDB" id="A0A1M6H8Y9"/>
<evidence type="ECO:0000256" key="2">
    <source>
        <dbReference type="ARBA" id="ARBA00023015"/>
    </source>
</evidence>
<dbReference type="Proteomes" id="UP000184432">
    <property type="component" value="Unassembled WGS sequence"/>
</dbReference>
<reference evidence="8" key="1">
    <citation type="submission" date="2016-11" db="EMBL/GenBank/DDBJ databases">
        <authorList>
            <person name="Varghese N."/>
            <person name="Submissions S."/>
        </authorList>
    </citation>
    <scope>NUCLEOTIDE SEQUENCE [LARGE SCALE GENOMIC DNA]</scope>
    <source>
        <strain evidence="8">DSM 22623</strain>
    </source>
</reference>
<dbReference type="InterPro" id="IPR013325">
    <property type="entry name" value="RNA_pol_sigma_r2"/>
</dbReference>
<evidence type="ECO:0000256" key="3">
    <source>
        <dbReference type="ARBA" id="ARBA00023082"/>
    </source>
</evidence>
<evidence type="ECO:0000256" key="1">
    <source>
        <dbReference type="ARBA" id="ARBA00010641"/>
    </source>
</evidence>
<gene>
    <name evidence="7" type="ORF">SAMN04488508_106144</name>
</gene>
<keyword evidence="4" id="KW-0804">Transcription</keyword>
<protein>
    <submittedName>
        <fullName evidence="7">RNA polymerase sigma-70 factor, ECF subfamily</fullName>
    </submittedName>
</protein>
<comment type="similarity">
    <text evidence="1">Belongs to the sigma-70 factor family. ECF subfamily.</text>
</comment>
<proteinExistence type="inferred from homology"/>
<organism evidence="7 8">
    <name type="scientific">Aquimarina spongiae</name>
    <dbReference type="NCBI Taxonomy" id="570521"/>
    <lineage>
        <taxon>Bacteria</taxon>
        <taxon>Pseudomonadati</taxon>
        <taxon>Bacteroidota</taxon>
        <taxon>Flavobacteriia</taxon>
        <taxon>Flavobacteriales</taxon>
        <taxon>Flavobacteriaceae</taxon>
        <taxon>Aquimarina</taxon>
    </lineage>
</organism>
<keyword evidence="8" id="KW-1185">Reference proteome</keyword>
<dbReference type="STRING" id="570521.SAMN04488508_106144"/>
<dbReference type="Pfam" id="PF04542">
    <property type="entry name" value="Sigma70_r2"/>
    <property type="match status" value="1"/>
</dbReference>
<dbReference type="PANTHER" id="PTHR43133:SF46">
    <property type="entry name" value="RNA POLYMERASE SIGMA-70 FACTOR ECF SUBFAMILY"/>
    <property type="match status" value="1"/>
</dbReference>
<evidence type="ECO:0000259" key="5">
    <source>
        <dbReference type="Pfam" id="PF04542"/>
    </source>
</evidence>
<dbReference type="SUPFAM" id="SSF88659">
    <property type="entry name" value="Sigma3 and sigma4 domains of RNA polymerase sigma factors"/>
    <property type="match status" value="1"/>
</dbReference>
<dbReference type="Gene3D" id="1.10.1740.10">
    <property type="match status" value="1"/>
</dbReference>
<dbReference type="InterPro" id="IPR036388">
    <property type="entry name" value="WH-like_DNA-bd_sf"/>
</dbReference>
<dbReference type="InterPro" id="IPR014284">
    <property type="entry name" value="RNA_pol_sigma-70_dom"/>
</dbReference>
<evidence type="ECO:0000313" key="7">
    <source>
        <dbReference type="EMBL" id="SHJ18694.1"/>
    </source>
</evidence>
<dbReference type="Gene3D" id="1.10.10.10">
    <property type="entry name" value="Winged helix-like DNA-binding domain superfamily/Winged helix DNA-binding domain"/>
    <property type="match status" value="1"/>
</dbReference>
<dbReference type="Pfam" id="PF08281">
    <property type="entry name" value="Sigma70_r4_2"/>
    <property type="match status" value="1"/>
</dbReference>
<evidence type="ECO:0000313" key="8">
    <source>
        <dbReference type="Proteomes" id="UP000184432"/>
    </source>
</evidence>
<dbReference type="NCBIfam" id="TIGR02937">
    <property type="entry name" value="sigma70-ECF"/>
    <property type="match status" value="1"/>
</dbReference>
<dbReference type="InterPro" id="IPR007627">
    <property type="entry name" value="RNA_pol_sigma70_r2"/>
</dbReference>
<dbReference type="InterPro" id="IPR013249">
    <property type="entry name" value="RNA_pol_sigma70_r4_t2"/>
</dbReference>
<dbReference type="InterPro" id="IPR039425">
    <property type="entry name" value="RNA_pol_sigma-70-like"/>
</dbReference>
<keyword evidence="3" id="KW-0731">Sigma factor</keyword>
<dbReference type="GO" id="GO:0006352">
    <property type="term" value="P:DNA-templated transcription initiation"/>
    <property type="evidence" value="ECO:0007669"/>
    <property type="project" value="InterPro"/>
</dbReference>
<evidence type="ECO:0000259" key="6">
    <source>
        <dbReference type="Pfam" id="PF08281"/>
    </source>
</evidence>
<accession>A0A1M6H8Y9</accession>
<feature type="domain" description="RNA polymerase sigma-70 region 2" evidence="5">
    <location>
        <begin position="18"/>
        <end position="81"/>
    </location>
</feature>
<dbReference type="SUPFAM" id="SSF88946">
    <property type="entry name" value="Sigma2 domain of RNA polymerase sigma factors"/>
    <property type="match status" value="1"/>
</dbReference>
<name>A0A1M6H8Y9_9FLAO</name>
<evidence type="ECO:0000256" key="4">
    <source>
        <dbReference type="ARBA" id="ARBA00023163"/>
    </source>
</evidence>
<dbReference type="EMBL" id="FQYP01000006">
    <property type="protein sequence ID" value="SHJ18694.1"/>
    <property type="molecule type" value="Genomic_DNA"/>
</dbReference>
<feature type="domain" description="RNA polymerase sigma factor 70 region 4 type 2" evidence="6">
    <location>
        <begin position="112"/>
        <end position="164"/>
    </location>
</feature>
<dbReference type="InterPro" id="IPR013324">
    <property type="entry name" value="RNA_pol_sigma_r3/r4-like"/>
</dbReference>
<dbReference type="CDD" id="cd06171">
    <property type="entry name" value="Sigma70_r4"/>
    <property type="match status" value="1"/>
</dbReference>
<dbReference type="GO" id="GO:0003677">
    <property type="term" value="F:DNA binding"/>
    <property type="evidence" value="ECO:0007669"/>
    <property type="project" value="InterPro"/>
</dbReference>
<dbReference type="RefSeq" id="WP_073316913.1">
    <property type="nucleotide sequence ID" value="NZ_FQYP01000006.1"/>
</dbReference>